<evidence type="ECO:0000313" key="2">
    <source>
        <dbReference type="EMBL" id="KAJ7647762.1"/>
    </source>
</evidence>
<dbReference type="InterPro" id="IPR000210">
    <property type="entry name" value="BTB/POZ_dom"/>
</dbReference>
<evidence type="ECO:0000259" key="1">
    <source>
        <dbReference type="PROSITE" id="PS50097"/>
    </source>
</evidence>
<sequence>MSSDPESPPTKRQRTENASIVRSNVWYKDGSVILQAQNTQFRVHWSVLAKNSSFFRDLEALPQPADQPSVENCPIIQVQDSAEDVRHLLEALYDPVFMVQEMLPFPAVAALIRLGRKYEIRHLLDLAVERLVAENPATLADFDLLHERRGSHLGEHILTALPCAYYRATVLNYGTCVSRLFDGIPRGDGSEATLSHTDQARCVSGHTNLLREQAKEGYTFGWLRIGSDRCTTLAKCNLQRAEHLTKYLDDLRLRALAPVHALAELPGCTTCQKSAKEAMEAGRQRVWEQLPSYFDLPPWSELKNDL</sequence>
<dbReference type="Gene3D" id="3.30.710.10">
    <property type="entry name" value="Potassium Channel Kv1.1, Chain A"/>
    <property type="match status" value="1"/>
</dbReference>
<gene>
    <name evidence="2" type="ORF">FB45DRAFT_894359</name>
</gene>
<dbReference type="SMART" id="SM00225">
    <property type="entry name" value="BTB"/>
    <property type="match status" value="1"/>
</dbReference>
<dbReference type="EMBL" id="JARKIF010000002">
    <property type="protein sequence ID" value="KAJ7647762.1"/>
    <property type="molecule type" value="Genomic_DNA"/>
</dbReference>
<dbReference type="AlphaFoldDB" id="A0AAD7FX22"/>
<organism evidence="2 3">
    <name type="scientific">Roridomyces roridus</name>
    <dbReference type="NCBI Taxonomy" id="1738132"/>
    <lineage>
        <taxon>Eukaryota</taxon>
        <taxon>Fungi</taxon>
        <taxon>Dikarya</taxon>
        <taxon>Basidiomycota</taxon>
        <taxon>Agaricomycotina</taxon>
        <taxon>Agaricomycetes</taxon>
        <taxon>Agaricomycetidae</taxon>
        <taxon>Agaricales</taxon>
        <taxon>Marasmiineae</taxon>
        <taxon>Mycenaceae</taxon>
        <taxon>Roridomyces</taxon>
    </lineage>
</organism>
<dbReference type="Proteomes" id="UP001221142">
    <property type="component" value="Unassembled WGS sequence"/>
</dbReference>
<proteinExistence type="predicted"/>
<name>A0AAD7FX22_9AGAR</name>
<dbReference type="InterPro" id="IPR011333">
    <property type="entry name" value="SKP1/BTB/POZ_sf"/>
</dbReference>
<evidence type="ECO:0000313" key="3">
    <source>
        <dbReference type="Proteomes" id="UP001221142"/>
    </source>
</evidence>
<keyword evidence="3" id="KW-1185">Reference proteome</keyword>
<feature type="domain" description="BTB" evidence="1">
    <location>
        <begin position="30"/>
        <end position="101"/>
    </location>
</feature>
<dbReference type="CDD" id="cd18186">
    <property type="entry name" value="BTB_POZ_ZBTB_KLHL-like"/>
    <property type="match status" value="1"/>
</dbReference>
<dbReference type="PROSITE" id="PS50097">
    <property type="entry name" value="BTB"/>
    <property type="match status" value="1"/>
</dbReference>
<accession>A0AAD7FX22</accession>
<reference evidence="2" key="1">
    <citation type="submission" date="2023-03" db="EMBL/GenBank/DDBJ databases">
        <title>Massive genome expansion in bonnet fungi (Mycena s.s.) driven by repeated elements and novel gene families across ecological guilds.</title>
        <authorList>
            <consortium name="Lawrence Berkeley National Laboratory"/>
            <person name="Harder C.B."/>
            <person name="Miyauchi S."/>
            <person name="Viragh M."/>
            <person name="Kuo A."/>
            <person name="Thoen E."/>
            <person name="Andreopoulos B."/>
            <person name="Lu D."/>
            <person name="Skrede I."/>
            <person name="Drula E."/>
            <person name="Henrissat B."/>
            <person name="Morin E."/>
            <person name="Kohler A."/>
            <person name="Barry K."/>
            <person name="LaButti K."/>
            <person name="Morin E."/>
            <person name="Salamov A."/>
            <person name="Lipzen A."/>
            <person name="Mereny Z."/>
            <person name="Hegedus B."/>
            <person name="Baldrian P."/>
            <person name="Stursova M."/>
            <person name="Weitz H."/>
            <person name="Taylor A."/>
            <person name="Grigoriev I.V."/>
            <person name="Nagy L.G."/>
            <person name="Martin F."/>
            <person name="Kauserud H."/>
        </authorList>
    </citation>
    <scope>NUCLEOTIDE SEQUENCE</scope>
    <source>
        <strain evidence="2">9284</strain>
    </source>
</reference>
<dbReference type="Pfam" id="PF00651">
    <property type="entry name" value="BTB"/>
    <property type="match status" value="1"/>
</dbReference>
<dbReference type="SUPFAM" id="SSF54695">
    <property type="entry name" value="POZ domain"/>
    <property type="match status" value="1"/>
</dbReference>
<comment type="caution">
    <text evidence="2">The sequence shown here is derived from an EMBL/GenBank/DDBJ whole genome shotgun (WGS) entry which is preliminary data.</text>
</comment>
<protein>
    <recommendedName>
        <fullName evidence="1">BTB domain-containing protein</fullName>
    </recommendedName>
</protein>